<gene>
    <name evidence="10" type="ORF">LCGC14_0542160</name>
</gene>
<evidence type="ECO:0000259" key="9">
    <source>
        <dbReference type="PROSITE" id="PS51123"/>
    </source>
</evidence>
<evidence type="ECO:0000313" key="10">
    <source>
        <dbReference type="EMBL" id="KKN59439.1"/>
    </source>
</evidence>
<dbReference type="PANTHER" id="PTHR30329:SF21">
    <property type="entry name" value="LIPOPROTEIN YIAD-RELATED"/>
    <property type="match status" value="1"/>
</dbReference>
<dbReference type="GO" id="GO:0005886">
    <property type="term" value="C:plasma membrane"/>
    <property type="evidence" value="ECO:0007669"/>
    <property type="project" value="UniProtKB-SubCell"/>
</dbReference>
<protein>
    <recommendedName>
        <fullName evidence="9">OmpA-like domain-containing protein</fullName>
    </recommendedName>
</protein>
<comment type="caution">
    <text evidence="10">The sequence shown here is derived from an EMBL/GenBank/DDBJ whole genome shotgun (WGS) entry which is preliminary data.</text>
</comment>
<accession>A0A0F9RX82</accession>
<evidence type="ECO:0000256" key="7">
    <source>
        <dbReference type="SAM" id="MobiDB-lite"/>
    </source>
</evidence>
<dbReference type="InterPro" id="IPR017733">
    <property type="entry name" value="OmpA-like_dom_proteobacteria"/>
</dbReference>
<reference evidence="10" key="1">
    <citation type="journal article" date="2015" name="Nature">
        <title>Complex archaea that bridge the gap between prokaryotes and eukaryotes.</title>
        <authorList>
            <person name="Spang A."/>
            <person name="Saw J.H."/>
            <person name="Jorgensen S.L."/>
            <person name="Zaremba-Niedzwiedzka K."/>
            <person name="Martijn J."/>
            <person name="Lind A.E."/>
            <person name="van Eijk R."/>
            <person name="Schleper C."/>
            <person name="Guy L."/>
            <person name="Ettema T.J."/>
        </authorList>
    </citation>
    <scope>NUCLEOTIDE SEQUENCE</scope>
</reference>
<dbReference type="EMBL" id="LAZR01000726">
    <property type="protein sequence ID" value="KKN59439.1"/>
    <property type="molecule type" value="Genomic_DNA"/>
</dbReference>
<evidence type="ECO:0000256" key="2">
    <source>
        <dbReference type="ARBA" id="ARBA00008914"/>
    </source>
</evidence>
<keyword evidence="3" id="KW-1003">Cell membrane</keyword>
<dbReference type="NCBIfam" id="TIGR03350">
    <property type="entry name" value="type_VI_ompA"/>
    <property type="match status" value="1"/>
</dbReference>
<dbReference type="Gene3D" id="3.30.1330.60">
    <property type="entry name" value="OmpA-like domain"/>
    <property type="match status" value="1"/>
</dbReference>
<dbReference type="Pfam" id="PF13677">
    <property type="entry name" value="MotB_plug"/>
    <property type="match status" value="1"/>
</dbReference>
<dbReference type="SUPFAM" id="SSF103088">
    <property type="entry name" value="OmpA-like"/>
    <property type="match status" value="1"/>
</dbReference>
<evidence type="ECO:0000256" key="6">
    <source>
        <dbReference type="ARBA" id="ARBA00023136"/>
    </source>
</evidence>
<dbReference type="InterPro" id="IPR025713">
    <property type="entry name" value="MotB-like_N_dom"/>
</dbReference>
<feature type="transmembrane region" description="Helical" evidence="8">
    <location>
        <begin position="20"/>
        <end position="43"/>
    </location>
</feature>
<dbReference type="PANTHER" id="PTHR30329">
    <property type="entry name" value="STATOR ELEMENT OF FLAGELLAR MOTOR COMPLEX"/>
    <property type="match status" value="1"/>
</dbReference>
<comment type="similarity">
    <text evidence="2">Belongs to the MotB family.</text>
</comment>
<dbReference type="NCBIfam" id="NF006508">
    <property type="entry name" value="PRK08944.1"/>
    <property type="match status" value="1"/>
</dbReference>
<dbReference type="AlphaFoldDB" id="A0A0F9RX82"/>
<proteinExistence type="inferred from homology"/>
<dbReference type="PROSITE" id="PS51123">
    <property type="entry name" value="OMPA_2"/>
    <property type="match status" value="1"/>
</dbReference>
<sequence>MSEELEDDAVEQDCPPVGLPAYMGTFADLMSLLMCFFVLLLSFAEMDALKYKMVVKSLDNAFGVQREVAANEIPKGTSIIAQEFSPGEPRPTPLSEVRQDTIDETRDALKVKQDADEKAEVAAKKQQEEINEESLEFQEALKEEIDEGLIDVETQFDRIVIRIREKGSFQSGNANLNREFLPILDKIRHVLSKTDGQIVVAGHTDNIPINTARYRSNWELSTSRATSVVHELLANGEMQPDRFVLEGHAETQPLTTNDTPENRAKNRRVEIIVLKSTSKQEVNDSIERLNNEYESVDGEVTTPE</sequence>
<comment type="subcellular location">
    <subcellularLocation>
        <location evidence="1">Cell membrane</location>
        <topology evidence="1">Single-pass membrane protein</topology>
    </subcellularLocation>
</comment>
<name>A0A0F9RX82_9ZZZZ</name>
<feature type="region of interest" description="Disordered" evidence="7">
    <location>
        <begin position="279"/>
        <end position="304"/>
    </location>
</feature>
<keyword evidence="6 8" id="KW-0472">Membrane</keyword>
<feature type="domain" description="OmpA-like" evidence="9">
    <location>
        <begin position="156"/>
        <end position="277"/>
    </location>
</feature>
<evidence type="ECO:0000256" key="4">
    <source>
        <dbReference type="ARBA" id="ARBA00022692"/>
    </source>
</evidence>
<dbReference type="InterPro" id="IPR006665">
    <property type="entry name" value="OmpA-like"/>
</dbReference>
<evidence type="ECO:0000256" key="1">
    <source>
        <dbReference type="ARBA" id="ARBA00004162"/>
    </source>
</evidence>
<evidence type="ECO:0000256" key="8">
    <source>
        <dbReference type="SAM" id="Phobius"/>
    </source>
</evidence>
<feature type="compositionally biased region" description="Basic and acidic residues" evidence="7">
    <location>
        <begin position="281"/>
        <end position="291"/>
    </location>
</feature>
<dbReference type="CDD" id="cd07185">
    <property type="entry name" value="OmpA_C-like"/>
    <property type="match status" value="1"/>
</dbReference>
<dbReference type="InterPro" id="IPR050330">
    <property type="entry name" value="Bact_OuterMem_StrucFunc"/>
</dbReference>
<evidence type="ECO:0000256" key="5">
    <source>
        <dbReference type="ARBA" id="ARBA00022989"/>
    </source>
</evidence>
<keyword evidence="5 8" id="KW-1133">Transmembrane helix</keyword>
<dbReference type="Pfam" id="PF00691">
    <property type="entry name" value="OmpA"/>
    <property type="match status" value="1"/>
</dbReference>
<organism evidence="10">
    <name type="scientific">marine sediment metagenome</name>
    <dbReference type="NCBI Taxonomy" id="412755"/>
    <lineage>
        <taxon>unclassified sequences</taxon>
        <taxon>metagenomes</taxon>
        <taxon>ecological metagenomes</taxon>
    </lineage>
</organism>
<dbReference type="InterPro" id="IPR036737">
    <property type="entry name" value="OmpA-like_sf"/>
</dbReference>
<keyword evidence="4 8" id="KW-0812">Transmembrane</keyword>
<evidence type="ECO:0000256" key="3">
    <source>
        <dbReference type="ARBA" id="ARBA00022475"/>
    </source>
</evidence>